<dbReference type="Pfam" id="PF07727">
    <property type="entry name" value="RVT_2"/>
    <property type="match status" value="1"/>
</dbReference>
<name>A0ABQ5IDZ1_9ASTR</name>
<feature type="compositionally biased region" description="Low complexity" evidence="1">
    <location>
        <begin position="1"/>
        <end position="26"/>
    </location>
</feature>
<dbReference type="SUPFAM" id="SSF56672">
    <property type="entry name" value="DNA/RNA polymerases"/>
    <property type="match status" value="1"/>
</dbReference>
<dbReference type="PANTHER" id="PTHR11439">
    <property type="entry name" value="GAG-POL-RELATED RETROTRANSPOSON"/>
    <property type="match status" value="1"/>
</dbReference>
<keyword evidence="4" id="KW-1185">Reference proteome</keyword>
<gene>
    <name evidence="3" type="ORF">Tco_1093464</name>
</gene>
<protein>
    <submittedName>
        <fullName evidence="3">Ribonuclease H-like domain-containing protein</fullName>
    </submittedName>
</protein>
<feature type="domain" description="Reverse transcriptase Ty1/copia-type" evidence="2">
    <location>
        <begin position="94"/>
        <end position="246"/>
    </location>
</feature>
<dbReference type="EMBL" id="BQNB010020629">
    <property type="protein sequence ID" value="GJT97946.1"/>
    <property type="molecule type" value="Genomic_DNA"/>
</dbReference>
<feature type="region of interest" description="Disordered" evidence="1">
    <location>
        <begin position="1"/>
        <end position="38"/>
    </location>
</feature>
<evidence type="ECO:0000256" key="1">
    <source>
        <dbReference type="SAM" id="MobiDB-lite"/>
    </source>
</evidence>
<sequence length="447" mass="50021">MSIPPLSSTHKPTTPSSTSNTHITSPAATAHGNAPTTNTHHMVTRAKAGISKPLARMNCHATTTSPIPHSHLHVLRDLNWHKAMVDEYNALISNGTWALVPRLTNVKTVRSMWLLKHKFNADGSLSRYKARLVANGRSQQQGIDCDKTFSPVVKPAAIRTVLSLAVTRDWPIHQLNVKNAFLHGQLSKTVYMHQLPRFVDSAHPDYVCHLQRSLYGLKQDPRAWFQWFASFITHEILERAHMQHCNPCKTTVDTESKLSSDGDPVISITLYRSLAGALQYLTFTRPDISYAVQQISITCYDLRDSTFYCLIVILAITWTTDHGNSASCLVSIVKSHAYTVLIGLVALLLICVELHAPLSTATLVYYDNVSAVYLSTNPVQHQRTKHIEIDIHFVREYVASGQVRVLHVPSRFQYADIFTKSLPAALFLEFRSSLNVRRPPAPTAGEY</sequence>
<proteinExistence type="predicted"/>
<evidence type="ECO:0000313" key="3">
    <source>
        <dbReference type="EMBL" id="GJT97946.1"/>
    </source>
</evidence>
<reference evidence="3" key="1">
    <citation type="journal article" date="2022" name="Int. J. Mol. Sci.">
        <title>Draft Genome of Tanacetum Coccineum: Genomic Comparison of Closely Related Tanacetum-Family Plants.</title>
        <authorList>
            <person name="Yamashiro T."/>
            <person name="Shiraishi A."/>
            <person name="Nakayama K."/>
            <person name="Satake H."/>
        </authorList>
    </citation>
    <scope>NUCLEOTIDE SEQUENCE</scope>
</reference>
<dbReference type="Proteomes" id="UP001151760">
    <property type="component" value="Unassembled WGS sequence"/>
</dbReference>
<dbReference type="PANTHER" id="PTHR11439:SF524">
    <property type="entry name" value="RNA-DIRECTED DNA POLYMERASE, PROTEIN KINASE RLK-PELLE-DLSV FAMILY"/>
    <property type="match status" value="1"/>
</dbReference>
<organism evidence="3 4">
    <name type="scientific">Tanacetum coccineum</name>
    <dbReference type="NCBI Taxonomy" id="301880"/>
    <lineage>
        <taxon>Eukaryota</taxon>
        <taxon>Viridiplantae</taxon>
        <taxon>Streptophyta</taxon>
        <taxon>Embryophyta</taxon>
        <taxon>Tracheophyta</taxon>
        <taxon>Spermatophyta</taxon>
        <taxon>Magnoliopsida</taxon>
        <taxon>eudicotyledons</taxon>
        <taxon>Gunneridae</taxon>
        <taxon>Pentapetalae</taxon>
        <taxon>asterids</taxon>
        <taxon>campanulids</taxon>
        <taxon>Asterales</taxon>
        <taxon>Asteraceae</taxon>
        <taxon>Asteroideae</taxon>
        <taxon>Anthemideae</taxon>
        <taxon>Anthemidinae</taxon>
        <taxon>Tanacetum</taxon>
    </lineage>
</organism>
<evidence type="ECO:0000313" key="4">
    <source>
        <dbReference type="Proteomes" id="UP001151760"/>
    </source>
</evidence>
<dbReference type="InterPro" id="IPR013103">
    <property type="entry name" value="RVT_2"/>
</dbReference>
<comment type="caution">
    <text evidence="3">The sequence shown here is derived from an EMBL/GenBank/DDBJ whole genome shotgun (WGS) entry which is preliminary data.</text>
</comment>
<dbReference type="InterPro" id="IPR043502">
    <property type="entry name" value="DNA/RNA_pol_sf"/>
</dbReference>
<reference evidence="3" key="2">
    <citation type="submission" date="2022-01" db="EMBL/GenBank/DDBJ databases">
        <authorList>
            <person name="Yamashiro T."/>
            <person name="Shiraishi A."/>
            <person name="Satake H."/>
            <person name="Nakayama K."/>
        </authorList>
    </citation>
    <scope>NUCLEOTIDE SEQUENCE</scope>
</reference>
<evidence type="ECO:0000259" key="2">
    <source>
        <dbReference type="Pfam" id="PF07727"/>
    </source>
</evidence>
<dbReference type="CDD" id="cd09272">
    <property type="entry name" value="RNase_HI_RT_Ty1"/>
    <property type="match status" value="1"/>
</dbReference>
<accession>A0ABQ5IDZ1</accession>